<feature type="transmembrane region" description="Helical" evidence="1">
    <location>
        <begin position="67"/>
        <end position="90"/>
    </location>
</feature>
<dbReference type="Proteomes" id="UP001139450">
    <property type="component" value="Unassembled WGS sequence"/>
</dbReference>
<protein>
    <recommendedName>
        <fullName evidence="4">SxtJ</fullName>
    </recommendedName>
</protein>
<evidence type="ECO:0000313" key="3">
    <source>
        <dbReference type="Proteomes" id="UP001139450"/>
    </source>
</evidence>
<accession>A0A9X1X1P8</accession>
<gene>
    <name evidence="2" type="ORF">MUY27_04800</name>
</gene>
<evidence type="ECO:0000256" key="1">
    <source>
        <dbReference type="SAM" id="Phobius"/>
    </source>
</evidence>
<evidence type="ECO:0008006" key="4">
    <source>
        <dbReference type="Google" id="ProtNLM"/>
    </source>
</evidence>
<keyword evidence="1" id="KW-0472">Membrane</keyword>
<dbReference type="EMBL" id="JALJEJ010000002">
    <property type="protein sequence ID" value="MCJ8209016.1"/>
    <property type="molecule type" value="Genomic_DNA"/>
</dbReference>
<organism evidence="2 3">
    <name type="scientific">Mucilaginibacter straminoryzae</name>
    <dbReference type="NCBI Taxonomy" id="2932774"/>
    <lineage>
        <taxon>Bacteria</taxon>
        <taxon>Pseudomonadati</taxon>
        <taxon>Bacteroidota</taxon>
        <taxon>Sphingobacteriia</taxon>
        <taxon>Sphingobacteriales</taxon>
        <taxon>Sphingobacteriaceae</taxon>
        <taxon>Mucilaginibacter</taxon>
    </lineage>
</organism>
<comment type="caution">
    <text evidence="2">The sequence shown here is derived from an EMBL/GenBank/DDBJ whole genome shotgun (WGS) entry which is preliminary data.</text>
</comment>
<keyword evidence="1" id="KW-1133">Transmembrane helix</keyword>
<proteinExistence type="predicted"/>
<feature type="transmembrane region" description="Helical" evidence="1">
    <location>
        <begin position="34"/>
        <end position="55"/>
    </location>
</feature>
<dbReference type="RefSeq" id="WP_245128850.1">
    <property type="nucleotide sequence ID" value="NZ_JALJEJ010000002.1"/>
</dbReference>
<evidence type="ECO:0000313" key="2">
    <source>
        <dbReference type="EMBL" id="MCJ8209016.1"/>
    </source>
</evidence>
<keyword evidence="1" id="KW-0812">Transmembrane</keyword>
<name>A0A9X1X1P8_9SPHI</name>
<dbReference type="AlphaFoldDB" id="A0A9X1X1P8"/>
<keyword evidence="3" id="KW-1185">Reference proteome</keyword>
<reference evidence="2" key="1">
    <citation type="submission" date="2022-04" db="EMBL/GenBank/DDBJ databases">
        <title>Mucilaginibacter sp. RS28 isolated from freshwater.</title>
        <authorList>
            <person name="Ko S.-R."/>
        </authorList>
    </citation>
    <scope>NUCLEOTIDE SEQUENCE</scope>
    <source>
        <strain evidence="2">RS28</strain>
    </source>
</reference>
<sequence length="126" mass="14226">MKKWNDNSRFGLGISVGITTATVLNRYRTGSVNLWLVAALCGLLLITLFSPMILAGPRMLIERCGRAMAQVFTGVILTLLYFLVVTPLSLLNKVFKKDPLQLKFDEQARSYWITDSQEPIDPTKQY</sequence>